<dbReference type="PROSITE" id="PS51886">
    <property type="entry name" value="TLDC"/>
    <property type="match status" value="1"/>
</dbReference>
<protein>
    <submittedName>
        <fullName evidence="2">5454_t:CDS:1</fullName>
    </submittedName>
</protein>
<organism evidence="2 3">
    <name type="scientific">Ambispora leptoticha</name>
    <dbReference type="NCBI Taxonomy" id="144679"/>
    <lineage>
        <taxon>Eukaryota</taxon>
        <taxon>Fungi</taxon>
        <taxon>Fungi incertae sedis</taxon>
        <taxon>Mucoromycota</taxon>
        <taxon>Glomeromycotina</taxon>
        <taxon>Glomeromycetes</taxon>
        <taxon>Archaeosporales</taxon>
        <taxon>Ambisporaceae</taxon>
        <taxon>Ambispora</taxon>
    </lineage>
</organism>
<proteinExistence type="predicted"/>
<keyword evidence="3" id="KW-1185">Reference proteome</keyword>
<name>A0A9N9NI84_9GLOM</name>
<dbReference type="InterPro" id="IPR006571">
    <property type="entry name" value="TLDc_dom"/>
</dbReference>
<feature type="non-terminal residue" evidence="2">
    <location>
        <position position="1"/>
    </location>
</feature>
<gene>
    <name evidence="2" type="ORF">ALEPTO_LOCUS12804</name>
</gene>
<dbReference type="OrthoDB" id="2439862at2759"/>
<dbReference type="EMBL" id="CAJVPS010033055">
    <property type="protein sequence ID" value="CAG8736446.1"/>
    <property type="molecule type" value="Genomic_DNA"/>
</dbReference>
<evidence type="ECO:0000259" key="1">
    <source>
        <dbReference type="PROSITE" id="PS51886"/>
    </source>
</evidence>
<reference evidence="2" key="1">
    <citation type="submission" date="2021-06" db="EMBL/GenBank/DDBJ databases">
        <authorList>
            <person name="Kallberg Y."/>
            <person name="Tangrot J."/>
            <person name="Rosling A."/>
        </authorList>
    </citation>
    <scope>NUCLEOTIDE SEQUENCE</scope>
    <source>
        <strain evidence="2">FL130A</strain>
    </source>
</reference>
<dbReference type="AlphaFoldDB" id="A0A9N9NI84"/>
<evidence type="ECO:0000313" key="2">
    <source>
        <dbReference type="EMBL" id="CAG8736446.1"/>
    </source>
</evidence>
<feature type="domain" description="TLDc" evidence="1">
    <location>
        <begin position="1"/>
        <end position="136"/>
    </location>
</feature>
<accession>A0A9N9NI84</accession>
<comment type="caution">
    <text evidence="2">The sequence shown here is derived from an EMBL/GenBank/DDBJ whole genome shotgun (WGS) entry which is preliminary data.</text>
</comment>
<dbReference type="Pfam" id="PF07534">
    <property type="entry name" value="TLD"/>
    <property type="match status" value="1"/>
</dbReference>
<evidence type="ECO:0000313" key="3">
    <source>
        <dbReference type="Proteomes" id="UP000789508"/>
    </source>
</evidence>
<sequence length="136" mass="15638">FKLLLRGSRDGFDANTFHRLCDNIPGLIVVLKVGNSNEILGGYNPIGWKSTNDGWKAAPNSFIFSLKNENMKQSILSRVKNRLNAIYHEKTHGSWFFNFGFRDSYGPKKWYYGKSNAYQLPIRNVADDCFSVDDYE</sequence>
<dbReference type="Proteomes" id="UP000789508">
    <property type="component" value="Unassembled WGS sequence"/>
</dbReference>
<feature type="non-terminal residue" evidence="2">
    <location>
        <position position="136"/>
    </location>
</feature>